<dbReference type="SUPFAM" id="SSF51338">
    <property type="entry name" value="Composite domain of metallo-dependent hydrolases"/>
    <property type="match status" value="1"/>
</dbReference>
<dbReference type="PANTHER" id="PTHR22642">
    <property type="entry name" value="IMIDAZOLONEPROPIONASE"/>
    <property type="match status" value="1"/>
</dbReference>
<name>A0A382TEX5_9ZZZZ</name>
<sequence>GGREMVSNLENLAMLADSAGIQLSVHAIGDEGNGYLLDMMERMVERNGQKDRRFRLVHAQVINTNHFKRFNGLGIVAEVQPYHCTDDMRWMEERIGHERCVGAYAFRSLWDSGAVVCFGSDSPGTNAARYPLNPMLGLYAAVTRQTLTGEPDGGWFPKQKLTIEEAIQAYTLNSAYASFEEEIKGSIAVGKLADMAVLSDNLLEIEPKKIKDVENVITILGGKVIYQKR</sequence>
<dbReference type="InterPro" id="IPR032466">
    <property type="entry name" value="Metal_Hydrolase"/>
</dbReference>
<dbReference type="Gene3D" id="2.30.40.10">
    <property type="entry name" value="Urease, subunit C, domain 1"/>
    <property type="match status" value="1"/>
</dbReference>
<dbReference type="PANTHER" id="PTHR22642:SF2">
    <property type="entry name" value="PROTEIN LONG AFTER FAR-RED 3"/>
    <property type="match status" value="1"/>
</dbReference>
<dbReference type="Gene3D" id="3.20.20.140">
    <property type="entry name" value="Metal-dependent hydrolases"/>
    <property type="match status" value="1"/>
</dbReference>
<protein>
    <recommendedName>
        <fullName evidence="1">Amidohydrolase 3 domain-containing protein</fullName>
    </recommendedName>
</protein>
<dbReference type="InterPro" id="IPR013108">
    <property type="entry name" value="Amidohydro_3"/>
</dbReference>
<evidence type="ECO:0000313" key="2">
    <source>
        <dbReference type="EMBL" id="SVD20332.1"/>
    </source>
</evidence>
<reference evidence="2" key="1">
    <citation type="submission" date="2018-05" db="EMBL/GenBank/DDBJ databases">
        <authorList>
            <person name="Lanie J.A."/>
            <person name="Ng W.-L."/>
            <person name="Kazmierczak K.M."/>
            <person name="Andrzejewski T.M."/>
            <person name="Davidsen T.M."/>
            <person name="Wayne K.J."/>
            <person name="Tettelin H."/>
            <person name="Glass J.I."/>
            <person name="Rusch D."/>
            <person name="Podicherti R."/>
            <person name="Tsui H.-C.T."/>
            <person name="Winkler M.E."/>
        </authorList>
    </citation>
    <scope>NUCLEOTIDE SEQUENCE</scope>
</reference>
<dbReference type="Pfam" id="PF07969">
    <property type="entry name" value="Amidohydro_3"/>
    <property type="match status" value="1"/>
</dbReference>
<dbReference type="GO" id="GO:0016810">
    <property type="term" value="F:hydrolase activity, acting on carbon-nitrogen (but not peptide) bonds"/>
    <property type="evidence" value="ECO:0007669"/>
    <property type="project" value="InterPro"/>
</dbReference>
<dbReference type="AlphaFoldDB" id="A0A382TEX5"/>
<dbReference type="SUPFAM" id="SSF51556">
    <property type="entry name" value="Metallo-dependent hydrolases"/>
    <property type="match status" value="1"/>
</dbReference>
<evidence type="ECO:0000259" key="1">
    <source>
        <dbReference type="Pfam" id="PF07969"/>
    </source>
</evidence>
<feature type="non-terminal residue" evidence="2">
    <location>
        <position position="1"/>
    </location>
</feature>
<gene>
    <name evidence="2" type="ORF">METZ01_LOCUS373186</name>
</gene>
<organism evidence="2">
    <name type="scientific">marine metagenome</name>
    <dbReference type="NCBI Taxonomy" id="408172"/>
    <lineage>
        <taxon>unclassified sequences</taxon>
        <taxon>metagenomes</taxon>
        <taxon>ecological metagenomes</taxon>
    </lineage>
</organism>
<dbReference type="InterPro" id="IPR011059">
    <property type="entry name" value="Metal-dep_hydrolase_composite"/>
</dbReference>
<dbReference type="EMBL" id="UINC01135899">
    <property type="protein sequence ID" value="SVD20332.1"/>
    <property type="molecule type" value="Genomic_DNA"/>
</dbReference>
<feature type="domain" description="Amidohydrolase 3" evidence="1">
    <location>
        <begin position="9"/>
        <end position="226"/>
    </location>
</feature>
<proteinExistence type="predicted"/>
<accession>A0A382TEX5</accession>